<dbReference type="GO" id="GO:0000049">
    <property type="term" value="F:tRNA binding"/>
    <property type="evidence" value="ECO:0007669"/>
    <property type="project" value="UniProtKB-KW"/>
</dbReference>
<accession>A0A383VYL1</accession>
<evidence type="ECO:0000256" key="7">
    <source>
        <dbReference type="ARBA" id="ARBA00022741"/>
    </source>
</evidence>
<feature type="compositionally biased region" description="Low complexity" evidence="12">
    <location>
        <begin position="225"/>
        <end position="242"/>
    </location>
</feature>
<organism evidence="15 16">
    <name type="scientific">Tetradesmus obliquus</name>
    <name type="common">Green alga</name>
    <name type="synonym">Acutodesmus obliquus</name>
    <dbReference type="NCBI Taxonomy" id="3088"/>
    <lineage>
        <taxon>Eukaryota</taxon>
        <taxon>Viridiplantae</taxon>
        <taxon>Chlorophyta</taxon>
        <taxon>core chlorophytes</taxon>
        <taxon>Chlorophyceae</taxon>
        <taxon>CS clade</taxon>
        <taxon>Sphaeropleales</taxon>
        <taxon>Scenedesmaceae</taxon>
        <taxon>Tetradesmus</taxon>
    </lineage>
</organism>
<dbReference type="Gene3D" id="3.40.50.620">
    <property type="entry name" value="HUPs"/>
    <property type="match status" value="1"/>
</dbReference>
<dbReference type="EMBL" id="FNXT01000967">
    <property type="protein sequence ID" value="SZX70010.1"/>
    <property type="molecule type" value="Genomic_DNA"/>
</dbReference>
<feature type="region of interest" description="Disordered" evidence="12">
    <location>
        <begin position="447"/>
        <end position="484"/>
    </location>
</feature>
<dbReference type="InterPro" id="IPR004506">
    <property type="entry name" value="MnmA-like"/>
</dbReference>
<dbReference type="Gene3D" id="2.40.30.10">
    <property type="entry name" value="Translation factors"/>
    <property type="match status" value="1"/>
</dbReference>
<dbReference type="PANTHER" id="PTHR43052:SF1">
    <property type="entry name" value="TRNA-5-TAURINOMETHYLURIDINE 2-SULFURTRANSFERASE"/>
    <property type="match status" value="1"/>
</dbReference>
<comment type="catalytic activity">
    <reaction evidence="11">
        <text>5-taurinomethyluridine(34) in tRNA + S-sulfanyl-L-cysteinyl-[protein] + AH2 + ATP = 5-taurinomethyl-2-thiouridine(34) in tRNA + L-cysteinyl-[protein] + A + AMP + diphosphate + H(+)</text>
        <dbReference type="Rhea" id="RHEA:47040"/>
        <dbReference type="Rhea" id="RHEA-COMP:10131"/>
        <dbReference type="Rhea" id="RHEA-COMP:11726"/>
        <dbReference type="Rhea" id="RHEA-COMP:11732"/>
        <dbReference type="Rhea" id="RHEA-COMP:11733"/>
        <dbReference type="ChEBI" id="CHEBI:13193"/>
        <dbReference type="ChEBI" id="CHEBI:15378"/>
        <dbReference type="ChEBI" id="CHEBI:17499"/>
        <dbReference type="ChEBI" id="CHEBI:29950"/>
        <dbReference type="ChEBI" id="CHEBI:30616"/>
        <dbReference type="ChEBI" id="CHEBI:33019"/>
        <dbReference type="ChEBI" id="CHEBI:61963"/>
        <dbReference type="ChEBI" id="CHEBI:87171"/>
        <dbReference type="ChEBI" id="CHEBI:87172"/>
        <dbReference type="ChEBI" id="CHEBI:456215"/>
        <dbReference type="EC" id="2.8.1.14"/>
    </reaction>
</comment>
<dbReference type="Pfam" id="PF20258">
    <property type="entry name" value="tRNA_Me_trans_C"/>
    <property type="match status" value="1"/>
</dbReference>
<dbReference type="GO" id="GO:0008033">
    <property type="term" value="P:tRNA processing"/>
    <property type="evidence" value="ECO:0007669"/>
    <property type="project" value="UniProtKB-KW"/>
</dbReference>
<gene>
    <name evidence="15" type="ORF">BQ4739_LOCUS10262</name>
</gene>
<evidence type="ECO:0000259" key="13">
    <source>
        <dbReference type="Pfam" id="PF20258"/>
    </source>
</evidence>
<sequence length="530" mass="57245">MQIRPLSATELQQHEQPVAAADASAAALHIPPVSEWGQDPFLMSGCEASAAPLRVAVLVSGGVDSSLALQLVAAAGHKPTAFYLQIWFQEDFRNFWDACPWEEDLDYAKKVCDALGVPLMVVPLTEAYWQRVVSHSVAEIKAGRTPNPDMLCNSRVKFGAFVEYLEREHGGSFDRIASGHYACIQRPQQQQQQQQHSLAADAVSSDHQADTQQLQERLGSHAQASSSDSSSSNSNSSSSSSSVVLRLTPDAVKDQTYFLANLSAGQLERCMFPLGPFTKPQVRALATAAGLATSGRKDSQGICFLGKVKFGEFVGQHLGQWPGPLVEEDSGQVVGVHEGYWFYTVGQRGGIKLPGGPWYVTAKDMTHNVVYVSRSYYEQHKRRDAFVCGPFNWLSELRPDPSQPLMVKVRHGPNMYSCSLQLGLQEDILAHAESAVESGAVSASPAAAESVVDEKGSSSNSSRGSSSSHKSIEQQQQQQQQQGPSFVGEGAYGLVVLCENDQGLAAGQYAVFYQQGACLGSAQMLGSVAR</sequence>
<keyword evidence="9" id="KW-0694">RNA-binding</keyword>
<evidence type="ECO:0000256" key="11">
    <source>
        <dbReference type="ARBA" id="ARBA00049564"/>
    </source>
</evidence>
<feature type="region of interest" description="Disordered" evidence="12">
    <location>
        <begin position="186"/>
        <end position="242"/>
    </location>
</feature>
<evidence type="ECO:0000256" key="8">
    <source>
        <dbReference type="ARBA" id="ARBA00022840"/>
    </source>
</evidence>
<dbReference type="CDD" id="cd01998">
    <property type="entry name" value="MnmA_TRMU-like"/>
    <property type="match status" value="1"/>
</dbReference>
<dbReference type="AlphaFoldDB" id="A0A383VYL1"/>
<dbReference type="Pfam" id="PF03054">
    <property type="entry name" value="tRNA_Me_trans"/>
    <property type="match status" value="2"/>
</dbReference>
<dbReference type="EC" id="2.8.1.14" evidence="3"/>
<protein>
    <recommendedName>
        <fullName evidence="3">tRNA-5-taurinomethyluridine 2-sulfurtransferase</fullName>
        <ecNumber evidence="3">2.8.1.14</ecNumber>
    </recommendedName>
</protein>
<evidence type="ECO:0000256" key="3">
    <source>
        <dbReference type="ARBA" id="ARBA00011953"/>
    </source>
</evidence>
<dbReference type="Gene3D" id="2.30.30.280">
    <property type="entry name" value="Adenine nucleotide alpha hydrolases-like domains"/>
    <property type="match status" value="1"/>
</dbReference>
<dbReference type="SUPFAM" id="SSF52402">
    <property type="entry name" value="Adenine nucleotide alpha hydrolases-like"/>
    <property type="match status" value="1"/>
</dbReference>
<evidence type="ECO:0000313" key="16">
    <source>
        <dbReference type="Proteomes" id="UP000256970"/>
    </source>
</evidence>
<dbReference type="GO" id="GO:0061708">
    <property type="term" value="F:tRNA-5-taurinomethyluridine 2-sulfurtransferase"/>
    <property type="evidence" value="ECO:0007669"/>
    <property type="project" value="UniProtKB-EC"/>
</dbReference>
<evidence type="ECO:0000256" key="5">
    <source>
        <dbReference type="ARBA" id="ARBA00022679"/>
    </source>
</evidence>
<evidence type="ECO:0000256" key="10">
    <source>
        <dbReference type="ARBA" id="ARBA00023157"/>
    </source>
</evidence>
<dbReference type="InterPro" id="IPR023382">
    <property type="entry name" value="MnmA-like_central_sf"/>
</dbReference>
<keyword evidence="5" id="KW-0808">Transferase</keyword>
<dbReference type="InterPro" id="IPR051305">
    <property type="entry name" value="tRNA_2-thiouridylase_MnmA"/>
</dbReference>
<evidence type="ECO:0000256" key="12">
    <source>
        <dbReference type="SAM" id="MobiDB-lite"/>
    </source>
</evidence>
<feature type="domain" description="tRNA-specific 2-thiouridylase MnmA-like central" evidence="14">
    <location>
        <begin position="312"/>
        <end position="374"/>
    </location>
</feature>
<name>A0A383VYL1_TETOB</name>
<keyword evidence="10" id="KW-1015">Disulfide bond</keyword>
<evidence type="ECO:0000256" key="2">
    <source>
        <dbReference type="ARBA" id="ARBA00006191"/>
    </source>
</evidence>
<evidence type="ECO:0000256" key="6">
    <source>
        <dbReference type="ARBA" id="ARBA00022694"/>
    </source>
</evidence>
<keyword evidence="7" id="KW-0547">Nucleotide-binding</keyword>
<keyword evidence="6" id="KW-0819">tRNA processing</keyword>
<dbReference type="PANTHER" id="PTHR43052">
    <property type="match status" value="1"/>
</dbReference>
<dbReference type="Pfam" id="PF20259">
    <property type="entry name" value="tRNA_Me_trans_M"/>
    <property type="match status" value="1"/>
</dbReference>
<keyword evidence="4" id="KW-0820">tRNA-binding</keyword>
<keyword evidence="8" id="KW-0067">ATP-binding</keyword>
<reference evidence="15 16" key="1">
    <citation type="submission" date="2016-10" db="EMBL/GenBank/DDBJ databases">
        <authorList>
            <person name="Cai Z."/>
        </authorList>
    </citation>
    <scope>NUCLEOTIDE SEQUENCE [LARGE SCALE GENOMIC DNA]</scope>
</reference>
<keyword evidence="16" id="KW-1185">Reference proteome</keyword>
<dbReference type="STRING" id="3088.A0A383VYL1"/>
<evidence type="ECO:0000259" key="14">
    <source>
        <dbReference type="Pfam" id="PF20259"/>
    </source>
</evidence>
<proteinExistence type="inferred from homology"/>
<comment type="similarity">
    <text evidence="2">Belongs to the MnmA/TRMU family.</text>
</comment>
<feature type="compositionally biased region" description="Low complexity" evidence="12">
    <location>
        <begin position="457"/>
        <end position="482"/>
    </location>
</feature>
<dbReference type="InterPro" id="IPR046885">
    <property type="entry name" value="MnmA-like_C"/>
</dbReference>
<evidence type="ECO:0000256" key="4">
    <source>
        <dbReference type="ARBA" id="ARBA00022555"/>
    </source>
</evidence>
<feature type="domain" description="tRNA-specific 2-thiouridylase MnmA-like C-terminal" evidence="13">
    <location>
        <begin position="495"/>
        <end position="522"/>
    </location>
</feature>
<evidence type="ECO:0000256" key="9">
    <source>
        <dbReference type="ARBA" id="ARBA00022884"/>
    </source>
</evidence>
<comment type="function">
    <text evidence="1">Catalyzes the 2-thiolation of uridine at the wobble position (U34) of mitochondrial tRNA(Lys), tRNA(Glu) and tRNA(Gln). Required for the formation of 5-taurinomethyl-2-thiouridine (tm5s2U) of mitochondrial tRNA(Lys), tRNA(Glu), and tRNA(Gln) at the wobble position. ATP is required to activate the C2 atom of the wobble base.</text>
</comment>
<evidence type="ECO:0000313" key="15">
    <source>
        <dbReference type="EMBL" id="SZX70010.1"/>
    </source>
</evidence>
<dbReference type="InterPro" id="IPR046884">
    <property type="entry name" value="MnmA-like_central"/>
</dbReference>
<dbReference type="GO" id="GO:0005524">
    <property type="term" value="F:ATP binding"/>
    <property type="evidence" value="ECO:0007669"/>
    <property type="project" value="UniProtKB-KW"/>
</dbReference>
<dbReference type="InterPro" id="IPR014729">
    <property type="entry name" value="Rossmann-like_a/b/a_fold"/>
</dbReference>
<dbReference type="Proteomes" id="UP000256970">
    <property type="component" value="Unassembled WGS sequence"/>
</dbReference>
<evidence type="ECO:0000256" key="1">
    <source>
        <dbReference type="ARBA" id="ARBA00003986"/>
    </source>
</evidence>